<feature type="transmembrane region" description="Helical" evidence="9">
    <location>
        <begin position="135"/>
        <end position="159"/>
    </location>
</feature>
<protein>
    <submittedName>
        <fullName evidence="10">High-affinity branched-chain amino acid transport system permease protein LivH</fullName>
    </submittedName>
</protein>
<evidence type="ECO:0000313" key="10">
    <source>
        <dbReference type="EMBL" id="RIH87383.1"/>
    </source>
</evidence>
<dbReference type="EMBL" id="QWLA01000020">
    <property type="protein sequence ID" value="RIH87383.1"/>
    <property type="molecule type" value="Genomic_DNA"/>
</dbReference>
<keyword evidence="4 9" id="KW-0812">Transmembrane</keyword>
<keyword evidence="11" id="KW-1185">Reference proteome</keyword>
<comment type="caution">
    <text evidence="10">The sequence shown here is derived from an EMBL/GenBank/DDBJ whole genome shotgun (WGS) entry which is preliminary data.</text>
</comment>
<dbReference type="GO" id="GO:0005886">
    <property type="term" value="C:plasma membrane"/>
    <property type="evidence" value="ECO:0007669"/>
    <property type="project" value="UniProtKB-SubCell"/>
</dbReference>
<evidence type="ECO:0000256" key="1">
    <source>
        <dbReference type="ARBA" id="ARBA00004651"/>
    </source>
</evidence>
<reference evidence="10 11" key="1">
    <citation type="submission" date="2018-08" db="EMBL/GenBank/DDBJ databases">
        <title>Meiothermus roseus NBRC 110900 genome sequencing project.</title>
        <authorList>
            <person name="Da Costa M.S."/>
            <person name="Albuquerque L."/>
            <person name="Raposo P."/>
            <person name="Froufe H.J.C."/>
            <person name="Barroso C.S."/>
            <person name="Egas C."/>
        </authorList>
    </citation>
    <scope>NUCLEOTIDE SEQUENCE [LARGE SCALE GENOMIC DNA]</scope>
    <source>
        <strain evidence="10 11">NBRC 110900</strain>
    </source>
</reference>
<comment type="subcellular location">
    <subcellularLocation>
        <location evidence="1">Cell membrane</location>
        <topology evidence="1">Multi-pass membrane protein</topology>
    </subcellularLocation>
</comment>
<dbReference type="AlphaFoldDB" id="A0A399EUU3"/>
<dbReference type="PANTHER" id="PTHR11795:SF445">
    <property type="entry name" value="AMINO ACID ABC TRANSPORTER PERMEASE PROTEIN"/>
    <property type="match status" value="1"/>
</dbReference>
<evidence type="ECO:0000256" key="3">
    <source>
        <dbReference type="ARBA" id="ARBA00022475"/>
    </source>
</evidence>
<dbReference type="GO" id="GO:0006865">
    <property type="term" value="P:amino acid transport"/>
    <property type="evidence" value="ECO:0007669"/>
    <property type="project" value="UniProtKB-KW"/>
</dbReference>
<accession>A0A399EUU3</accession>
<organism evidence="10 11">
    <name type="scientific">Calidithermus roseus</name>
    <dbReference type="NCBI Taxonomy" id="1644118"/>
    <lineage>
        <taxon>Bacteria</taxon>
        <taxon>Thermotogati</taxon>
        <taxon>Deinococcota</taxon>
        <taxon>Deinococci</taxon>
        <taxon>Thermales</taxon>
        <taxon>Thermaceae</taxon>
        <taxon>Calidithermus</taxon>
    </lineage>
</organism>
<sequence>METILQTLINGLLAAGVYALVASGLALAVGVVGIVNFAHGEFLMLGAFVSYFLFAAQGLDPLIALGVAAIAVFVAGAISYYGLIRPVLAAPELNQMLLTFGLSIALQNLALLLFGADTRVVSPPYQGSTISLLGLSFGVVPFASFVLSVALLGGLYWFLGRTRLGFAVRAVAQNRLAPGLLGIETQRIYLIAFGLSAALAGIAGVMLSVMLYASPTIGFAYTLKAFAIIVMAGLGNLRGVIPAAIVLAMAEAFVSTYVPGGGGWVEAVFFLVIFVSLTYRSWRFR</sequence>
<gene>
    <name evidence="10" type="primary">livH_1</name>
    <name evidence="10" type="ORF">Mrose_01362</name>
</gene>
<dbReference type="CDD" id="cd06582">
    <property type="entry name" value="TM_PBP1_LivH_like"/>
    <property type="match status" value="1"/>
</dbReference>
<evidence type="ECO:0000256" key="7">
    <source>
        <dbReference type="ARBA" id="ARBA00023136"/>
    </source>
</evidence>
<keyword evidence="5" id="KW-0029">Amino-acid transport</keyword>
<dbReference type="InterPro" id="IPR052157">
    <property type="entry name" value="BCAA_transport_permease"/>
</dbReference>
<name>A0A399EUU3_9DEIN</name>
<evidence type="ECO:0000256" key="8">
    <source>
        <dbReference type="ARBA" id="ARBA00037998"/>
    </source>
</evidence>
<proteinExistence type="inferred from homology"/>
<dbReference type="PANTHER" id="PTHR11795">
    <property type="entry name" value="BRANCHED-CHAIN AMINO ACID TRANSPORT SYSTEM PERMEASE PROTEIN LIVH"/>
    <property type="match status" value="1"/>
</dbReference>
<feature type="transmembrane region" description="Helical" evidence="9">
    <location>
        <begin position="264"/>
        <end position="282"/>
    </location>
</feature>
<keyword evidence="6 9" id="KW-1133">Transmembrane helix</keyword>
<dbReference type="GO" id="GO:0022857">
    <property type="term" value="F:transmembrane transporter activity"/>
    <property type="evidence" value="ECO:0007669"/>
    <property type="project" value="InterPro"/>
</dbReference>
<keyword evidence="3" id="KW-1003">Cell membrane</keyword>
<evidence type="ECO:0000256" key="2">
    <source>
        <dbReference type="ARBA" id="ARBA00022448"/>
    </source>
</evidence>
<evidence type="ECO:0000256" key="9">
    <source>
        <dbReference type="SAM" id="Phobius"/>
    </source>
</evidence>
<dbReference type="Proteomes" id="UP000265341">
    <property type="component" value="Unassembled WGS sequence"/>
</dbReference>
<feature type="transmembrane region" description="Helical" evidence="9">
    <location>
        <begin position="65"/>
        <end position="84"/>
    </location>
</feature>
<keyword evidence="7 9" id="KW-0472">Membrane</keyword>
<keyword evidence="2" id="KW-0813">Transport</keyword>
<dbReference type="RefSeq" id="WP_119276769.1">
    <property type="nucleotide sequence ID" value="NZ_QWLA01000020.1"/>
</dbReference>
<dbReference type="InterPro" id="IPR001851">
    <property type="entry name" value="ABC_transp_permease"/>
</dbReference>
<comment type="similarity">
    <text evidence="8">Belongs to the binding-protein-dependent transport system permease family. LivHM subfamily.</text>
</comment>
<feature type="transmembrane region" description="Helical" evidence="9">
    <location>
        <begin position="42"/>
        <end position="59"/>
    </location>
</feature>
<dbReference type="Pfam" id="PF02653">
    <property type="entry name" value="BPD_transp_2"/>
    <property type="match status" value="1"/>
</dbReference>
<evidence type="ECO:0000256" key="6">
    <source>
        <dbReference type="ARBA" id="ARBA00022989"/>
    </source>
</evidence>
<feature type="transmembrane region" description="Helical" evidence="9">
    <location>
        <begin position="96"/>
        <end position="115"/>
    </location>
</feature>
<feature type="transmembrane region" description="Helical" evidence="9">
    <location>
        <begin position="12"/>
        <end position="35"/>
    </location>
</feature>
<feature type="transmembrane region" description="Helical" evidence="9">
    <location>
        <begin position="188"/>
        <end position="211"/>
    </location>
</feature>
<dbReference type="OrthoDB" id="9807115at2"/>
<evidence type="ECO:0000313" key="11">
    <source>
        <dbReference type="Proteomes" id="UP000265341"/>
    </source>
</evidence>
<evidence type="ECO:0000256" key="5">
    <source>
        <dbReference type="ARBA" id="ARBA00022970"/>
    </source>
</evidence>
<evidence type="ECO:0000256" key="4">
    <source>
        <dbReference type="ARBA" id="ARBA00022692"/>
    </source>
</evidence>